<dbReference type="InterPro" id="IPR002491">
    <property type="entry name" value="ABC_transptr_periplasmic_BD"/>
</dbReference>
<feature type="domain" description="Fe/B12 periplasmic-binding" evidence="3">
    <location>
        <begin position="78"/>
        <end position="357"/>
    </location>
</feature>
<dbReference type="PROSITE" id="PS50983">
    <property type="entry name" value="FE_B12_PBP"/>
    <property type="match status" value="1"/>
</dbReference>
<sequence>MANLFNTRKGCKMNKKLLSLLLVLALSFGLLTGCQNKNEVAKTDNNTKVETTTEESTGTHKVVDHAGHEVELPNNIERIVIDQVPIMSTYMAYHKGEAPHIVGYAGSLKAAVSKSILKDIAPELLDAETTVEGQSDLNVEEIIKLKPDVIFYNAKNADRYEALSKTGIPLIGFATVGGETPADPINRNNEWLRLLEDVFNEKGKMDDYVKAGEEIVSEVEERIAKVPEDKRPTSMILWKYNQGVPIVAGTGSFGGFWQQRIGTKNVAAEEKGYPQVNAEQIYSWNPEVLFLDGPGLLDITTDDVYNNSVEGIDFSNLDAVKNKRVFNTRLGMWNWFTPNPDAPLVYAWMAKSTYPEEFKEYDLNAKIKEYYSKWYNYDLSEDELKEMFNI</sequence>
<comment type="caution">
    <text evidence="4">The sequence shown here is derived from an EMBL/GenBank/DDBJ whole genome shotgun (WGS) entry which is preliminary data.</text>
</comment>
<dbReference type="Proteomes" id="UP000783742">
    <property type="component" value="Unassembled WGS sequence"/>
</dbReference>
<reference evidence="4 5" key="1">
    <citation type="submission" date="2021-06" db="EMBL/GenBank/DDBJ databases">
        <authorList>
            <person name="Sun Q."/>
            <person name="Li D."/>
        </authorList>
    </citation>
    <scope>NUCLEOTIDE SEQUENCE [LARGE SCALE GENOMIC DNA]</scope>
    <source>
        <strain evidence="4 5">MSJ-1</strain>
    </source>
</reference>
<comment type="similarity">
    <text evidence="1">Belongs to the bacterial solute-binding protein 8 family.</text>
</comment>
<protein>
    <submittedName>
        <fullName evidence="4">ABC transporter substrate-binding protein</fullName>
    </submittedName>
</protein>
<dbReference type="Pfam" id="PF01497">
    <property type="entry name" value="Peripla_BP_2"/>
    <property type="match status" value="1"/>
</dbReference>
<keyword evidence="5" id="KW-1185">Reference proteome</keyword>
<gene>
    <name evidence="4" type="ORF">KQI68_03370</name>
</gene>
<keyword evidence="2" id="KW-0732">Signal</keyword>
<feature type="signal peptide" evidence="2">
    <location>
        <begin position="1"/>
        <end position="32"/>
    </location>
</feature>
<dbReference type="InterPro" id="IPR050902">
    <property type="entry name" value="ABC_Transporter_SBP"/>
</dbReference>
<organism evidence="4 5">
    <name type="scientific">Peptoniphilus ovalis</name>
    <dbReference type="NCBI Taxonomy" id="2841503"/>
    <lineage>
        <taxon>Bacteria</taxon>
        <taxon>Bacillati</taxon>
        <taxon>Bacillota</taxon>
        <taxon>Tissierellia</taxon>
        <taxon>Tissierellales</taxon>
        <taxon>Peptoniphilaceae</taxon>
        <taxon>Peptoniphilus</taxon>
    </lineage>
</organism>
<evidence type="ECO:0000313" key="5">
    <source>
        <dbReference type="Proteomes" id="UP000783742"/>
    </source>
</evidence>
<evidence type="ECO:0000256" key="1">
    <source>
        <dbReference type="ARBA" id="ARBA00008814"/>
    </source>
</evidence>
<dbReference type="PANTHER" id="PTHR30535:SF34">
    <property type="entry name" value="MOLYBDATE-BINDING PROTEIN MOLA"/>
    <property type="match status" value="1"/>
</dbReference>
<name>A0ABS6FFF5_9FIRM</name>
<accession>A0ABS6FFF5</accession>
<evidence type="ECO:0000259" key="3">
    <source>
        <dbReference type="PROSITE" id="PS50983"/>
    </source>
</evidence>
<feature type="chain" id="PRO_5047094684" evidence="2">
    <location>
        <begin position="33"/>
        <end position="390"/>
    </location>
</feature>
<dbReference type="PANTHER" id="PTHR30535">
    <property type="entry name" value="VITAMIN B12-BINDING PROTEIN"/>
    <property type="match status" value="1"/>
</dbReference>
<evidence type="ECO:0000313" key="4">
    <source>
        <dbReference type="EMBL" id="MBU5668875.1"/>
    </source>
</evidence>
<proteinExistence type="inferred from homology"/>
<evidence type="ECO:0000256" key="2">
    <source>
        <dbReference type="SAM" id="SignalP"/>
    </source>
</evidence>
<dbReference type="EMBL" id="JAHLQO010000002">
    <property type="protein sequence ID" value="MBU5668875.1"/>
    <property type="molecule type" value="Genomic_DNA"/>
</dbReference>